<comment type="caution">
    <text evidence="4">The sequence shown here is derived from an EMBL/GenBank/DDBJ whole genome shotgun (WGS) entry which is preliminary data.</text>
</comment>
<feature type="domain" description="NACHT" evidence="3">
    <location>
        <begin position="113"/>
        <end position="263"/>
    </location>
</feature>
<dbReference type="OrthoDB" id="5967843at2759"/>
<proteinExistence type="predicted"/>
<dbReference type="EMBL" id="JAACJJ010000017">
    <property type="protein sequence ID" value="KAF5323775.1"/>
    <property type="molecule type" value="Genomic_DNA"/>
</dbReference>
<feature type="compositionally biased region" description="Low complexity" evidence="2">
    <location>
        <begin position="17"/>
        <end position="32"/>
    </location>
</feature>
<gene>
    <name evidence="4" type="ORF">D9619_012906</name>
</gene>
<dbReference type="AlphaFoldDB" id="A0A8H5BIA7"/>
<dbReference type="Pfam" id="PF24883">
    <property type="entry name" value="NPHP3_N"/>
    <property type="match status" value="1"/>
</dbReference>
<sequence>MKSKQRATAKRSNLPVTAQTAAMPPTSSSAAGMPSMFNNAQNTSITGGLFSITTHVNTGNATSLDVLYGRVAPNAILNAGGRADEVRCHPGTREEVIDRIEKWENTHDGMAAPMFWLSGPAGAGKTAIVQTIAERCEHRGVPHANFFFFRADTSRSIASPLIATLLHQIILLYPSLRDGVVALLSANPLIFDSTLENQLAQCIVAPLRVIQQSSSDYRLLLLLIDGLDECDSEIKRSQQQILHAFDKVLAERSCPFRLLVASRDESQIRAAFNKISSQCLPLYLDGQYSPEHDIRVFVIAQFKQVRKAHPLAHTLDTIWPSVEDVNYIVKKSSGQFIYAATVMRFILDSSASPVVSLERVQGAAQLATKSPFSFLDAIYSYILSQADDQEALKDILHAQLLMAKSVELKAKLFPEHQPGSKPPNDDILLMELLSLVNPRYTKPMVYSCLADLTPLAQYESKSHKLLFYHASFSDYLLDQSRSRDHFVDIAAFAYEILPIIWNPMEDEVHRKNWFKFGLCGLTQLQKLPPGLMNTLASWQNFWSHVQLWDMSFFFGSIYNLCICDDDDDDDDDIVNFRCLFREWITSPM</sequence>
<keyword evidence="5" id="KW-1185">Reference proteome</keyword>
<dbReference type="InterPro" id="IPR056884">
    <property type="entry name" value="NPHP3-like_N"/>
</dbReference>
<dbReference type="PANTHER" id="PTHR10039">
    <property type="entry name" value="AMELOGENIN"/>
    <property type="match status" value="1"/>
</dbReference>
<evidence type="ECO:0000313" key="5">
    <source>
        <dbReference type="Proteomes" id="UP000567179"/>
    </source>
</evidence>
<dbReference type="PANTHER" id="PTHR10039:SF14">
    <property type="entry name" value="NACHT DOMAIN-CONTAINING PROTEIN"/>
    <property type="match status" value="1"/>
</dbReference>
<name>A0A8H5BIA7_9AGAR</name>
<dbReference type="InterPro" id="IPR027417">
    <property type="entry name" value="P-loop_NTPase"/>
</dbReference>
<dbReference type="Proteomes" id="UP000567179">
    <property type="component" value="Unassembled WGS sequence"/>
</dbReference>
<reference evidence="4 5" key="1">
    <citation type="journal article" date="2020" name="ISME J.">
        <title>Uncovering the hidden diversity of litter-decomposition mechanisms in mushroom-forming fungi.</title>
        <authorList>
            <person name="Floudas D."/>
            <person name="Bentzer J."/>
            <person name="Ahren D."/>
            <person name="Johansson T."/>
            <person name="Persson P."/>
            <person name="Tunlid A."/>
        </authorList>
    </citation>
    <scope>NUCLEOTIDE SEQUENCE [LARGE SCALE GENOMIC DNA]</scope>
    <source>
        <strain evidence="4 5">CBS 101986</strain>
    </source>
</reference>
<accession>A0A8H5BIA7</accession>
<organism evidence="4 5">
    <name type="scientific">Psilocybe cf. subviscida</name>
    <dbReference type="NCBI Taxonomy" id="2480587"/>
    <lineage>
        <taxon>Eukaryota</taxon>
        <taxon>Fungi</taxon>
        <taxon>Dikarya</taxon>
        <taxon>Basidiomycota</taxon>
        <taxon>Agaricomycotina</taxon>
        <taxon>Agaricomycetes</taxon>
        <taxon>Agaricomycetidae</taxon>
        <taxon>Agaricales</taxon>
        <taxon>Agaricineae</taxon>
        <taxon>Strophariaceae</taxon>
        <taxon>Psilocybe</taxon>
    </lineage>
</organism>
<evidence type="ECO:0000256" key="1">
    <source>
        <dbReference type="ARBA" id="ARBA00022737"/>
    </source>
</evidence>
<dbReference type="Gene3D" id="3.40.50.300">
    <property type="entry name" value="P-loop containing nucleotide triphosphate hydrolases"/>
    <property type="match status" value="1"/>
</dbReference>
<evidence type="ECO:0000256" key="2">
    <source>
        <dbReference type="SAM" id="MobiDB-lite"/>
    </source>
</evidence>
<evidence type="ECO:0000313" key="4">
    <source>
        <dbReference type="EMBL" id="KAF5323775.1"/>
    </source>
</evidence>
<evidence type="ECO:0000259" key="3">
    <source>
        <dbReference type="PROSITE" id="PS50837"/>
    </source>
</evidence>
<feature type="region of interest" description="Disordered" evidence="2">
    <location>
        <begin position="1"/>
        <end position="32"/>
    </location>
</feature>
<keyword evidence="1" id="KW-0677">Repeat</keyword>
<dbReference type="InterPro" id="IPR007111">
    <property type="entry name" value="NACHT_NTPase"/>
</dbReference>
<dbReference type="PROSITE" id="PS50837">
    <property type="entry name" value="NACHT"/>
    <property type="match status" value="1"/>
</dbReference>
<dbReference type="SUPFAM" id="SSF52540">
    <property type="entry name" value="P-loop containing nucleoside triphosphate hydrolases"/>
    <property type="match status" value="1"/>
</dbReference>
<protein>
    <recommendedName>
        <fullName evidence="3">NACHT domain-containing protein</fullName>
    </recommendedName>
</protein>